<protein>
    <submittedName>
        <fullName evidence="1">Uncharacterized protein</fullName>
    </submittedName>
</protein>
<comment type="caution">
    <text evidence="1">The sequence shown here is derived from an EMBL/GenBank/DDBJ whole genome shotgun (WGS) entry which is preliminary data.</text>
</comment>
<accession>A0A4Y2I026</accession>
<dbReference type="EMBL" id="BGPR01002289">
    <property type="protein sequence ID" value="GBM71051.1"/>
    <property type="molecule type" value="Genomic_DNA"/>
</dbReference>
<reference evidence="1 2" key="1">
    <citation type="journal article" date="2019" name="Sci. Rep.">
        <title>Orb-weaving spider Araneus ventricosus genome elucidates the spidroin gene catalogue.</title>
        <authorList>
            <person name="Kono N."/>
            <person name="Nakamura H."/>
            <person name="Ohtoshi R."/>
            <person name="Moran D.A.P."/>
            <person name="Shinohara A."/>
            <person name="Yoshida Y."/>
            <person name="Fujiwara M."/>
            <person name="Mori M."/>
            <person name="Tomita M."/>
            <person name="Arakawa K."/>
        </authorList>
    </citation>
    <scope>NUCLEOTIDE SEQUENCE [LARGE SCALE GENOMIC DNA]</scope>
</reference>
<evidence type="ECO:0000313" key="1">
    <source>
        <dbReference type="EMBL" id="GBM71051.1"/>
    </source>
</evidence>
<dbReference type="AlphaFoldDB" id="A0A4Y2I026"/>
<evidence type="ECO:0000313" key="2">
    <source>
        <dbReference type="Proteomes" id="UP000499080"/>
    </source>
</evidence>
<sequence>MFLSRECFFLHNHTLHIVSSSRVLRSVREASGPSQPASEKSFFQLNFPTLVHPLLLPTVLPSILVSALSRPSKRLKSPSPKPPKT</sequence>
<name>A0A4Y2I026_ARAVE</name>
<proteinExistence type="predicted"/>
<keyword evidence="2" id="KW-1185">Reference proteome</keyword>
<dbReference type="Proteomes" id="UP000499080">
    <property type="component" value="Unassembled WGS sequence"/>
</dbReference>
<gene>
    <name evidence="1" type="ORF">AVEN_35023_1</name>
</gene>
<organism evidence="1 2">
    <name type="scientific">Araneus ventricosus</name>
    <name type="common">Orbweaver spider</name>
    <name type="synonym">Epeira ventricosa</name>
    <dbReference type="NCBI Taxonomy" id="182803"/>
    <lineage>
        <taxon>Eukaryota</taxon>
        <taxon>Metazoa</taxon>
        <taxon>Ecdysozoa</taxon>
        <taxon>Arthropoda</taxon>
        <taxon>Chelicerata</taxon>
        <taxon>Arachnida</taxon>
        <taxon>Araneae</taxon>
        <taxon>Araneomorphae</taxon>
        <taxon>Entelegynae</taxon>
        <taxon>Araneoidea</taxon>
        <taxon>Araneidae</taxon>
        <taxon>Araneus</taxon>
    </lineage>
</organism>